<organism evidence="2">
    <name type="scientific">uncultured Solirubrobacterales bacterium</name>
    <dbReference type="NCBI Taxonomy" id="768556"/>
    <lineage>
        <taxon>Bacteria</taxon>
        <taxon>Bacillati</taxon>
        <taxon>Actinomycetota</taxon>
        <taxon>Thermoleophilia</taxon>
        <taxon>Solirubrobacterales</taxon>
        <taxon>environmental samples</taxon>
    </lineage>
</organism>
<feature type="region of interest" description="Disordered" evidence="1">
    <location>
        <begin position="1"/>
        <end position="241"/>
    </location>
</feature>
<reference evidence="2" key="1">
    <citation type="submission" date="2020-02" db="EMBL/GenBank/DDBJ databases">
        <authorList>
            <person name="Meier V. D."/>
        </authorList>
    </citation>
    <scope>NUCLEOTIDE SEQUENCE</scope>
    <source>
        <strain evidence="2">AVDCRST_MAG45</strain>
    </source>
</reference>
<feature type="compositionally biased region" description="Basic and acidic residues" evidence="1">
    <location>
        <begin position="203"/>
        <end position="215"/>
    </location>
</feature>
<feature type="non-terminal residue" evidence="2">
    <location>
        <position position="1"/>
    </location>
</feature>
<feature type="compositionally biased region" description="Gly residues" evidence="1">
    <location>
        <begin position="63"/>
        <end position="72"/>
    </location>
</feature>
<feature type="compositionally biased region" description="Basic residues" evidence="1">
    <location>
        <begin position="135"/>
        <end position="149"/>
    </location>
</feature>
<name>A0A6J4RVR2_9ACTN</name>
<dbReference type="AlphaFoldDB" id="A0A6J4RVR2"/>
<feature type="non-terminal residue" evidence="2">
    <location>
        <position position="241"/>
    </location>
</feature>
<accession>A0A6J4RVR2</accession>
<evidence type="ECO:0000313" key="2">
    <source>
        <dbReference type="EMBL" id="CAA9478836.1"/>
    </source>
</evidence>
<feature type="compositionally biased region" description="Basic and acidic residues" evidence="1">
    <location>
        <begin position="19"/>
        <end position="28"/>
    </location>
</feature>
<feature type="compositionally biased region" description="Basic residues" evidence="1">
    <location>
        <begin position="95"/>
        <end position="115"/>
    </location>
</feature>
<feature type="compositionally biased region" description="Basic and acidic residues" evidence="1">
    <location>
        <begin position="230"/>
        <end position="241"/>
    </location>
</feature>
<gene>
    <name evidence="2" type="ORF">AVDCRST_MAG45-22</name>
</gene>
<proteinExistence type="predicted"/>
<evidence type="ECO:0000256" key="1">
    <source>
        <dbReference type="SAM" id="MobiDB-lite"/>
    </source>
</evidence>
<dbReference type="EMBL" id="CADCVU010000002">
    <property type="protein sequence ID" value="CAA9478836.1"/>
    <property type="molecule type" value="Genomic_DNA"/>
</dbReference>
<feature type="compositionally biased region" description="Basic residues" evidence="1">
    <location>
        <begin position="177"/>
        <end position="192"/>
    </location>
</feature>
<sequence length="241" mass="26272">EPSRADRARSPGRSGRLLDPPRGRERRPLPLAQPRDPDRRRARASGREPPPPRHPRRARSRLGGDGLAGPRGGARRVDRAPGIRRPARPGCSARPGRRPSHRPFRPRPPRPRSRLHAGGPSGAGTRGHAALRLARSGRGHRRGGGRPLRRAAGGGPRTGDRALLLRGRARGAGGVRGARRRRRGPHARHPRGRASQARGGGSEADRGRRPVHELPRGPLLLSPPRRRRDRAPGRDGVAHRM</sequence>
<protein>
    <submittedName>
        <fullName evidence="2">FIG00003370: Multicopper polyphenol oxidase</fullName>
    </submittedName>
</protein>